<evidence type="ECO:0000259" key="1">
    <source>
        <dbReference type="PROSITE" id="PS51725"/>
    </source>
</evidence>
<evidence type="ECO:0000313" key="2">
    <source>
        <dbReference type="EMBL" id="OYO14586.1"/>
    </source>
</evidence>
<sequence length="104" mass="12329">MTTSRTDCLESVILPVRPGRETEFERAFAEAVPIIERQQGFRTLRLSRCVERPNEYLLQVEWDRLTDHTVGFRESADYQLWRAALHHFYDPVPAVDHFAELIRR</sequence>
<comment type="caution">
    <text evidence="2">The sequence shown here is derived from an EMBL/GenBank/DDBJ whole genome shotgun (WGS) entry which is preliminary data.</text>
</comment>
<feature type="domain" description="ABM" evidence="1">
    <location>
        <begin position="8"/>
        <end position="98"/>
    </location>
</feature>
<dbReference type="Proteomes" id="UP000215896">
    <property type="component" value="Unassembled WGS sequence"/>
</dbReference>
<dbReference type="AlphaFoldDB" id="A0A255GJ69"/>
<dbReference type="EMBL" id="NMVO01000012">
    <property type="protein sequence ID" value="OYO14586.1"/>
    <property type="molecule type" value="Genomic_DNA"/>
</dbReference>
<name>A0A255GJ69_9ACTN</name>
<keyword evidence="2" id="KW-0560">Oxidoreductase</keyword>
<dbReference type="InterPro" id="IPR011008">
    <property type="entry name" value="Dimeric_a/b-barrel"/>
</dbReference>
<gene>
    <name evidence="2" type="ORF">CGZ94_08355</name>
</gene>
<evidence type="ECO:0000313" key="3">
    <source>
        <dbReference type="Proteomes" id="UP000215896"/>
    </source>
</evidence>
<dbReference type="OrthoDB" id="9798157at2"/>
<dbReference type="GO" id="GO:0004497">
    <property type="term" value="F:monooxygenase activity"/>
    <property type="evidence" value="ECO:0007669"/>
    <property type="project" value="UniProtKB-KW"/>
</dbReference>
<dbReference type="PROSITE" id="PS51725">
    <property type="entry name" value="ABM"/>
    <property type="match status" value="1"/>
</dbReference>
<keyword evidence="2" id="KW-0503">Monooxygenase</keyword>
<reference evidence="2 3" key="1">
    <citation type="submission" date="2017-07" db="EMBL/GenBank/DDBJ databases">
        <title>Draft whole genome sequences of clinical Proprionibacteriaceae strains.</title>
        <authorList>
            <person name="Bernier A.-M."/>
            <person name="Bernard K."/>
            <person name="Domingo M.-C."/>
        </authorList>
    </citation>
    <scope>NUCLEOTIDE SEQUENCE [LARGE SCALE GENOMIC DNA]</scope>
    <source>
        <strain evidence="2 3">NML 030167</strain>
    </source>
</reference>
<dbReference type="InterPro" id="IPR007138">
    <property type="entry name" value="ABM_dom"/>
</dbReference>
<organism evidence="2 3">
    <name type="scientific">Enemella evansiae</name>
    <dbReference type="NCBI Taxonomy" id="2016499"/>
    <lineage>
        <taxon>Bacteria</taxon>
        <taxon>Bacillati</taxon>
        <taxon>Actinomycetota</taxon>
        <taxon>Actinomycetes</taxon>
        <taxon>Propionibacteriales</taxon>
        <taxon>Propionibacteriaceae</taxon>
        <taxon>Enemella</taxon>
    </lineage>
</organism>
<proteinExistence type="predicted"/>
<accession>A0A255GJ69</accession>
<dbReference type="Gene3D" id="3.30.70.100">
    <property type="match status" value="1"/>
</dbReference>
<keyword evidence="3" id="KW-1185">Reference proteome</keyword>
<dbReference type="Pfam" id="PF03992">
    <property type="entry name" value="ABM"/>
    <property type="match status" value="1"/>
</dbReference>
<protein>
    <submittedName>
        <fullName evidence="2">Antibiotic biosynthesis monooxygenase</fullName>
    </submittedName>
</protein>
<dbReference type="RefSeq" id="WP_094360816.1">
    <property type="nucleotide sequence ID" value="NZ_NMVK01000037.1"/>
</dbReference>
<dbReference type="SUPFAM" id="SSF54909">
    <property type="entry name" value="Dimeric alpha+beta barrel"/>
    <property type="match status" value="1"/>
</dbReference>